<keyword evidence="1" id="KW-1133">Transmembrane helix</keyword>
<dbReference type="OrthoDB" id="406759at2759"/>
<keyword evidence="1" id="KW-0472">Membrane</keyword>
<reference evidence="3" key="2">
    <citation type="submission" date="2024-04" db="EMBL/GenBank/DDBJ databases">
        <authorList>
            <person name="Chen Y."/>
            <person name="Shah S."/>
            <person name="Dougan E. K."/>
            <person name="Thang M."/>
            <person name="Chan C."/>
        </authorList>
    </citation>
    <scope>NUCLEOTIDE SEQUENCE [LARGE SCALE GENOMIC DNA]</scope>
</reference>
<dbReference type="AlphaFoldDB" id="A0A9P1GCN2"/>
<dbReference type="EMBL" id="CAMXCT020004190">
    <property type="protein sequence ID" value="CAL1161443.1"/>
    <property type="molecule type" value="Genomic_DNA"/>
</dbReference>
<accession>A0A9P1GCN2</accession>
<evidence type="ECO:0000256" key="1">
    <source>
        <dbReference type="SAM" id="Phobius"/>
    </source>
</evidence>
<dbReference type="Proteomes" id="UP001152797">
    <property type="component" value="Unassembled WGS sequence"/>
</dbReference>
<evidence type="ECO:0000313" key="2">
    <source>
        <dbReference type="EMBL" id="CAI4008068.1"/>
    </source>
</evidence>
<comment type="caution">
    <text evidence="2">The sequence shown here is derived from an EMBL/GenBank/DDBJ whole genome shotgun (WGS) entry which is preliminary data.</text>
</comment>
<keyword evidence="1" id="KW-0812">Transmembrane</keyword>
<keyword evidence="4" id="KW-1185">Reference proteome</keyword>
<evidence type="ECO:0000313" key="4">
    <source>
        <dbReference type="Proteomes" id="UP001152797"/>
    </source>
</evidence>
<reference evidence="2" key="1">
    <citation type="submission" date="2022-10" db="EMBL/GenBank/DDBJ databases">
        <authorList>
            <person name="Chen Y."/>
            <person name="Dougan E. K."/>
            <person name="Chan C."/>
            <person name="Rhodes N."/>
            <person name="Thang M."/>
        </authorList>
    </citation>
    <scope>NUCLEOTIDE SEQUENCE</scope>
</reference>
<organism evidence="2">
    <name type="scientific">Cladocopium goreaui</name>
    <dbReference type="NCBI Taxonomy" id="2562237"/>
    <lineage>
        <taxon>Eukaryota</taxon>
        <taxon>Sar</taxon>
        <taxon>Alveolata</taxon>
        <taxon>Dinophyceae</taxon>
        <taxon>Suessiales</taxon>
        <taxon>Symbiodiniaceae</taxon>
        <taxon>Cladocopium</taxon>
    </lineage>
</organism>
<dbReference type="EMBL" id="CAMXCT010004190">
    <property type="protein sequence ID" value="CAI4008068.1"/>
    <property type="molecule type" value="Genomic_DNA"/>
</dbReference>
<dbReference type="EMBL" id="CAMXCT030004190">
    <property type="protein sequence ID" value="CAL4795380.1"/>
    <property type="molecule type" value="Genomic_DNA"/>
</dbReference>
<feature type="transmembrane region" description="Helical" evidence="1">
    <location>
        <begin position="87"/>
        <end position="108"/>
    </location>
</feature>
<evidence type="ECO:0000313" key="3">
    <source>
        <dbReference type="EMBL" id="CAL1161443.1"/>
    </source>
</evidence>
<proteinExistence type="predicted"/>
<name>A0A9P1GCN2_9DINO</name>
<protein>
    <submittedName>
        <fullName evidence="2">Uncharacterized protein</fullName>
    </submittedName>
</protein>
<sequence length="403" mass="44855">MAPVYASGGQYVTVGQGVGGQVSGGGGGIGSWLFSLFYQRYADSHTEAITYTGPGQGNIESRLVEVGAGQGSYMAKRTPTYSYRPRYCVICCCGFFGLLLILIPLLMLCEVQRFFGLTDTCGSYNDVCENNCALLADAYNMKPYCCASCPFQVQNNGLQCEAPHSPPEIHTVVRRHYNTIYRKVPVNHYVKVQMPQQPPLVHTVKVVTPPKEYDCEGMDGHPNPVWSGAHTRWCCYKYKEYCPHTVVDKDYYHTVTKVQHIKVPVPEPMPTHAPIVHTIHHRYHVPSPPKYVKVHVPGPTVVKSVVVHDRVPVPVKEPPQVINVKKPYTVHVKGRDHYVKVPVPSPPHVVTHYHTHWNTVIDHSYDCQNGLSALGAVRTTTLAVRTTTLDIGRTSRTTTLDIG</sequence>
<gene>
    <name evidence="2" type="ORF">C1SCF055_LOCUS33549</name>
</gene>